<dbReference type="NCBIfam" id="TIGR00398">
    <property type="entry name" value="metG"/>
    <property type="match status" value="1"/>
</dbReference>
<dbReference type="CDD" id="cd00814">
    <property type="entry name" value="MetRS_core"/>
    <property type="match status" value="1"/>
</dbReference>
<evidence type="ECO:0000256" key="11">
    <source>
        <dbReference type="HAMAP-Rule" id="MF_00098"/>
    </source>
</evidence>
<keyword evidence="5 11" id="KW-0436">Ligase</keyword>
<evidence type="ECO:0000256" key="9">
    <source>
        <dbReference type="ARBA" id="ARBA00023146"/>
    </source>
</evidence>
<feature type="short sequence motif" description="'HIGH' region" evidence="11">
    <location>
        <begin position="10"/>
        <end position="20"/>
    </location>
</feature>
<dbReference type="InterPro" id="IPR009080">
    <property type="entry name" value="tRNAsynth_Ia_anticodon-bd"/>
</dbReference>
<keyword evidence="7 11" id="KW-0067">ATP-binding</keyword>
<dbReference type="PROSITE" id="PS00178">
    <property type="entry name" value="AA_TRNA_LIGASE_I"/>
    <property type="match status" value="1"/>
</dbReference>
<comment type="catalytic activity">
    <reaction evidence="10 11">
        <text>tRNA(Met) + L-methionine + ATP = L-methionyl-tRNA(Met) + AMP + diphosphate</text>
        <dbReference type="Rhea" id="RHEA:13481"/>
        <dbReference type="Rhea" id="RHEA-COMP:9667"/>
        <dbReference type="Rhea" id="RHEA-COMP:9698"/>
        <dbReference type="ChEBI" id="CHEBI:30616"/>
        <dbReference type="ChEBI" id="CHEBI:33019"/>
        <dbReference type="ChEBI" id="CHEBI:57844"/>
        <dbReference type="ChEBI" id="CHEBI:78442"/>
        <dbReference type="ChEBI" id="CHEBI:78530"/>
        <dbReference type="ChEBI" id="CHEBI:456215"/>
        <dbReference type="EC" id="6.1.1.10"/>
    </reaction>
</comment>
<evidence type="ECO:0000256" key="8">
    <source>
        <dbReference type="ARBA" id="ARBA00022917"/>
    </source>
</evidence>
<keyword evidence="11" id="KW-0479">Metal-binding</keyword>
<dbReference type="HAMAP" id="MF_00098">
    <property type="entry name" value="Met_tRNA_synth_type1"/>
    <property type="match status" value="1"/>
</dbReference>
<dbReference type="GO" id="GO:0005829">
    <property type="term" value="C:cytosol"/>
    <property type="evidence" value="ECO:0007669"/>
    <property type="project" value="TreeGrafter"/>
</dbReference>
<dbReference type="InterPro" id="IPR023458">
    <property type="entry name" value="Met-tRNA_ligase_1"/>
</dbReference>
<dbReference type="GO" id="GO:0005524">
    <property type="term" value="F:ATP binding"/>
    <property type="evidence" value="ECO:0007669"/>
    <property type="project" value="UniProtKB-UniRule"/>
</dbReference>
<dbReference type="RefSeq" id="WP_149677665.1">
    <property type="nucleotide sequence ID" value="NZ_FQZP01000003.1"/>
</dbReference>
<evidence type="ECO:0000256" key="6">
    <source>
        <dbReference type="ARBA" id="ARBA00022741"/>
    </source>
</evidence>
<feature type="short sequence motif" description="'KMSKS' region" evidence="11">
    <location>
        <begin position="329"/>
        <end position="333"/>
    </location>
</feature>
<keyword evidence="4 11" id="KW-0963">Cytoplasm</keyword>
<dbReference type="GO" id="GO:0006431">
    <property type="term" value="P:methionyl-tRNA aminoacylation"/>
    <property type="evidence" value="ECO:0007669"/>
    <property type="project" value="UniProtKB-UniRule"/>
</dbReference>
<dbReference type="Pfam" id="PF19303">
    <property type="entry name" value="Anticodon_3"/>
    <property type="match status" value="1"/>
</dbReference>
<dbReference type="EMBL" id="FQZP01000003">
    <property type="protein sequence ID" value="SHI52438.1"/>
    <property type="molecule type" value="Genomic_DNA"/>
</dbReference>
<dbReference type="AlphaFoldDB" id="A0A1M6BVA7"/>
<dbReference type="InterPro" id="IPR041872">
    <property type="entry name" value="Anticodon_Met"/>
</dbReference>
<feature type="domain" description="Methionyl/Leucyl tRNA synthetase" evidence="12">
    <location>
        <begin position="3"/>
        <end position="393"/>
    </location>
</feature>
<dbReference type="Gene3D" id="2.20.28.20">
    <property type="entry name" value="Methionyl-tRNA synthetase, Zn-domain"/>
    <property type="match status" value="1"/>
</dbReference>
<dbReference type="PANTHER" id="PTHR45765:SF1">
    <property type="entry name" value="METHIONINE--TRNA LIGASE, CYTOPLASMIC"/>
    <property type="match status" value="1"/>
</dbReference>
<evidence type="ECO:0000256" key="2">
    <source>
        <dbReference type="ARBA" id="ARBA00004496"/>
    </source>
</evidence>
<dbReference type="InterPro" id="IPR014758">
    <property type="entry name" value="Met-tRNA_synth"/>
</dbReference>
<dbReference type="SUPFAM" id="SSF52374">
    <property type="entry name" value="Nucleotidylyl transferase"/>
    <property type="match status" value="1"/>
</dbReference>
<keyword evidence="15" id="KW-1185">Reference proteome</keyword>
<dbReference type="PRINTS" id="PR01041">
    <property type="entry name" value="TRNASYNTHMET"/>
</dbReference>
<feature type="binding site" evidence="11">
    <location>
        <position position="332"/>
    </location>
    <ligand>
        <name>ATP</name>
        <dbReference type="ChEBI" id="CHEBI:30616"/>
    </ligand>
</feature>
<dbReference type="OrthoDB" id="9810191at2"/>
<dbReference type="SUPFAM" id="SSF57770">
    <property type="entry name" value="Methionyl-tRNA synthetase (MetRS), Zn-domain"/>
    <property type="match status" value="1"/>
</dbReference>
<dbReference type="InterPro" id="IPR033911">
    <property type="entry name" value="MetRS_core"/>
</dbReference>
<feature type="binding site" evidence="11">
    <location>
        <position position="153"/>
    </location>
    <ligand>
        <name>Zn(2+)</name>
        <dbReference type="ChEBI" id="CHEBI:29105"/>
    </ligand>
</feature>
<dbReference type="Gene3D" id="3.40.50.620">
    <property type="entry name" value="HUPs"/>
    <property type="match status" value="1"/>
</dbReference>
<comment type="function">
    <text evidence="1 11">Is required not only for elongation of protein synthesis but also for the initiation of all mRNA translation through initiator tRNA(fMet) aminoacylation.</text>
</comment>
<dbReference type="PANTHER" id="PTHR45765">
    <property type="entry name" value="METHIONINE--TRNA LIGASE"/>
    <property type="match status" value="1"/>
</dbReference>
<dbReference type="InterPro" id="IPR015413">
    <property type="entry name" value="Methionyl/Leucyl_tRNA_Synth"/>
</dbReference>
<comment type="cofactor">
    <cofactor evidence="11">
        <name>Zn(2+)</name>
        <dbReference type="ChEBI" id="CHEBI:29105"/>
    </cofactor>
    <text evidence="11">Binds 1 zinc ion per subunit.</text>
</comment>
<dbReference type="Gene3D" id="1.10.730.10">
    <property type="entry name" value="Isoleucyl-tRNA Synthetase, Domain 1"/>
    <property type="match status" value="1"/>
</dbReference>
<evidence type="ECO:0000313" key="15">
    <source>
        <dbReference type="Proteomes" id="UP000324781"/>
    </source>
</evidence>
<evidence type="ECO:0000256" key="3">
    <source>
        <dbReference type="ARBA" id="ARBA00008258"/>
    </source>
</evidence>
<evidence type="ECO:0000256" key="4">
    <source>
        <dbReference type="ARBA" id="ARBA00022490"/>
    </source>
</evidence>
<gene>
    <name evidence="11" type="primary">metG</name>
    <name evidence="14" type="ORF">SAMN05444373_1003130</name>
</gene>
<dbReference type="InterPro" id="IPR001412">
    <property type="entry name" value="aa-tRNA-synth_I_CS"/>
</dbReference>
<dbReference type="InterPro" id="IPR014729">
    <property type="entry name" value="Rossmann-like_a/b/a_fold"/>
</dbReference>
<feature type="binding site" evidence="11">
    <location>
        <position position="144"/>
    </location>
    <ligand>
        <name>Zn(2+)</name>
        <dbReference type="ChEBI" id="CHEBI:29105"/>
    </ligand>
</feature>
<protein>
    <recommendedName>
        <fullName evidence="11">Methionine--tRNA ligase</fullName>
        <ecNumber evidence="11">6.1.1.10</ecNumber>
    </recommendedName>
    <alternativeName>
        <fullName evidence="11">Methionyl-tRNA synthetase</fullName>
        <shortName evidence="11">MetRS</shortName>
    </alternativeName>
</protein>
<evidence type="ECO:0000259" key="13">
    <source>
        <dbReference type="Pfam" id="PF19303"/>
    </source>
</evidence>
<comment type="subcellular location">
    <subcellularLocation>
        <location evidence="2 11">Cytoplasm</location>
    </subcellularLocation>
</comment>
<evidence type="ECO:0000259" key="12">
    <source>
        <dbReference type="Pfam" id="PF09334"/>
    </source>
</evidence>
<feature type="binding site" evidence="11">
    <location>
        <position position="141"/>
    </location>
    <ligand>
        <name>Zn(2+)</name>
        <dbReference type="ChEBI" id="CHEBI:29105"/>
    </ligand>
</feature>
<keyword evidence="8 11" id="KW-0648">Protein biosynthesis</keyword>
<accession>A0A1M6BVA7</accession>
<dbReference type="EC" id="6.1.1.10" evidence="11"/>
<comment type="subunit">
    <text evidence="11">Monomer.</text>
</comment>
<feature type="domain" description="Methionyl-tRNA synthetase anticodon-binding" evidence="13">
    <location>
        <begin position="417"/>
        <end position="537"/>
    </location>
</feature>
<evidence type="ECO:0000313" key="14">
    <source>
        <dbReference type="EMBL" id="SHI52438.1"/>
    </source>
</evidence>
<reference evidence="14 15" key="1">
    <citation type="submission" date="2016-11" db="EMBL/GenBank/DDBJ databases">
        <authorList>
            <person name="Varghese N."/>
            <person name="Submissions S."/>
        </authorList>
    </citation>
    <scope>NUCLEOTIDE SEQUENCE [LARGE SCALE GENOMIC DNA]</scope>
    <source>
        <strain evidence="14 15">DSM 19027</strain>
    </source>
</reference>
<evidence type="ECO:0000256" key="5">
    <source>
        <dbReference type="ARBA" id="ARBA00022598"/>
    </source>
</evidence>
<dbReference type="CDD" id="cd07957">
    <property type="entry name" value="Anticodon_Ia_Met"/>
    <property type="match status" value="1"/>
</dbReference>
<evidence type="ECO:0000256" key="7">
    <source>
        <dbReference type="ARBA" id="ARBA00022840"/>
    </source>
</evidence>
<feature type="binding site" evidence="11">
    <location>
        <position position="156"/>
    </location>
    <ligand>
        <name>Zn(2+)</name>
        <dbReference type="ChEBI" id="CHEBI:29105"/>
    </ligand>
</feature>
<dbReference type="Pfam" id="PF09334">
    <property type="entry name" value="tRNA-synt_1g"/>
    <property type="match status" value="1"/>
</dbReference>
<keyword evidence="6 11" id="KW-0547">Nucleotide-binding</keyword>
<evidence type="ECO:0000256" key="10">
    <source>
        <dbReference type="ARBA" id="ARBA00047364"/>
    </source>
</evidence>
<name>A0A1M6BVA7_9FIRM</name>
<keyword evidence="11" id="KW-0862">Zinc</keyword>
<dbReference type="Proteomes" id="UP000324781">
    <property type="component" value="Unassembled WGS sequence"/>
</dbReference>
<dbReference type="GO" id="GO:0004825">
    <property type="term" value="F:methionine-tRNA ligase activity"/>
    <property type="evidence" value="ECO:0007669"/>
    <property type="project" value="UniProtKB-UniRule"/>
</dbReference>
<keyword evidence="9 11" id="KW-0030">Aminoacyl-tRNA synthetase</keyword>
<dbReference type="SUPFAM" id="SSF47323">
    <property type="entry name" value="Anticodon-binding domain of a subclass of class I aminoacyl-tRNA synthetases"/>
    <property type="match status" value="1"/>
</dbReference>
<comment type="similarity">
    <text evidence="3 11">Belongs to the class-I aminoacyl-tRNA synthetase family. MetG type 1 subfamily.</text>
</comment>
<dbReference type="GO" id="GO:0046872">
    <property type="term" value="F:metal ion binding"/>
    <property type="evidence" value="ECO:0007669"/>
    <property type="project" value="UniProtKB-KW"/>
</dbReference>
<dbReference type="InterPro" id="IPR029038">
    <property type="entry name" value="MetRS_Zn"/>
</dbReference>
<evidence type="ECO:0000256" key="1">
    <source>
        <dbReference type="ARBA" id="ARBA00003314"/>
    </source>
</evidence>
<organism evidence="14 15">
    <name type="scientific">Thermoclostridium caenicola</name>
    <dbReference type="NCBI Taxonomy" id="659425"/>
    <lineage>
        <taxon>Bacteria</taxon>
        <taxon>Bacillati</taxon>
        <taxon>Bacillota</taxon>
        <taxon>Clostridia</taxon>
        <taxon>Eubacteriales</taxon>
        <taxon>Oscillospiraceae</taxon>
        <taxon>Thermoclostridium</taxon>
    </lineage>
</organism>
<proteinExistence type="inferred from homology"/>
<sequence length="548" mass="62609">MKILIGGAWPYANGSLHIGHLSSLIGGDVLARYHRLRGDTVCYVSGSDCHGTPITIKARREGVHPSSIAEHYHREFEDSFRRLGFTYDSYGCTTSSYHKAFVREFFTALRRKGFLYEKEVEQAFCAKCGQFLPDRFVIGNCPVCGKNAKGDQCDHCGSLLDPVQLSDRRCGICSTEPEFRKSTHLFIPLSRLEKEIRDYLDKAEHWRANAVGLTGRYLDEGLHDRAATRDIDWGIDVPIPGFEDKKIYVWLEAVLGYLSGCRQWCEKTGNSFETFWNPDSDDVRHYYVHGKDNIPFHTVILPALLLAHGGLRLPDRIVSAEYETLEGRKISTSENWAVWIPYLLERYQPDSIRYFFIANGPEKKDSDFSWLEFVNTHNADLAGQFGNLVNRTLVFIQKSYGARVPEGCPDAQIGPVIEEAFRRCGEFIEEGAFRDALQSAFSLVRFANKYFDDRKPWITVREAPEDCAQTLFSLVQIIGNLSVLLEPFIPFSCEKTRKMLGDLEPSGWKPVFVEAGRRLNEPEILFKRLDKKVAEEELQRLRERTTPT</sequence>